<evidence type="ECO:0000259" key="4">
    <source>
        <dbReference type="PROSITE" id="PS51471"/>
    </source>
</evidence>
<dbReference type="AlphaFoldDB" id="A0A9Q0WKW8"/>
<evidence type="ECO:0000313" key="5">
    <source>
        <dbReference type="EMBL" id="KAJ6768994.1"/>
    </source>
</evidence>
<gene>
    <name evidence="5" type="ORF">OIU74_022626</name>
</gene>
<keyword evidence="1" id="KW-0479">Metal-binding</keyword>
<dbReference type="InterPro" id="IPR027443">
    <property type="entry name" value="IPNS-like_sf"/>
</dbReference>
<organism evidence="5 6">
    <name type="scientific">Salix koriyanagi</name>
    <dbReference type="NCBI Taxonomy" id="2511006"/>
    <lineage>
        <taxon>Eukaryota</taxon>
        <taxon>Viridiplantae</taxon>
        <taxon>Streptophyta</taxon>
        <taxon>Embryophyta</taxon>
        <taxon>Tracheophyta</taxon>
        <taxon>Spermatophyta</taxon>
        <taxon>Magnoliopsida</taxon>
        <taxon>eudicotyledons</taxon>
        <taxon>Gunneridae</taxon>
        <taxon>Pentapetalae</taxon>
        <taxon>rosids</taxon>
        <taxon>fabids</taxon>
        <taxon>Malpighiales</taxon>
        <taxon>Salicaceae</taxon>
        <taxon>Saliceae</taxon>
        <taxon>Salix</taxon>
    </lineage>
</organism>
<name>A0A9Q0WKW8_9ROSI</name>
<dbReference type="SUPFAM" id="SSF51197">
    <property type="entry name" value="Clavaminate synthase-like"/>
    <property type="match status" value="1"/>
</dbReference>
<accession>A0A9Q0WKW8</accession>
<dbReference type="Gene3D" id="2.60.120.330">
    <property type="entry name" value="B-lactam Antibiotic, Isopenicillin N Synthase, Chain"/>
    <property type="match status" value="1"/>
</dbReference>
<keyword evidence="3" id="KW-0408">Iron</keyword>
<dbReference type="PANTHER" id="PTHR47991">
    <property type="entry name" value="OXOGLUTARATE/IRON-DEPENDENT DIOXYGENASE"/>
    <property type="match status" value="1"/>
</dbReference>
<dbReference type="InterPro" id="IPR005123">
    <property type="entry name" value="Oxoglu/Fe-dep_dioxygenase_dom"/>
</dbReference>
<reference evidence="5" key="2">
    <citation type="journal article" date="2023" name="Int. J. Mol. Sci.">
        <title>De Novo Assembly and Annotation of 11 Diverse Shrub Willow (Salix) Genomes Reveals Novel Gene Organization in Sex-Linked Regions.</title>
        <authorList>
            <person name="Hyden B."/>
            <person name="Feng K."/>
            <person name="Yates T.B."/>
            <person name="Jawdy S."/>
            <person name="Cereghino C."/>
            <person name="Smart L.B."/>
            <person name="Muchero W."/>
        </authorList>
    </citation>
    <scope>NUCLEOTIDE SEQUENCE</scope>
    <source>
        <tissue evidence="5">Shoot tip</tissue>
    </source>
</reference>
<feature type="domain" description="Fe2OG dioxygenase" evidence="4">
    <location>
        <begin position="8"/>
        <end position="115"/>
    </location>
</feature>
<dbReference type="EMBL" id="JAPFFM010000003">
    <property type="protein sequence ID" value="KAJ6768994.1"/>
    <property type="molecule type" value="Genomic_DNA"/>
</dbReference>
<protein>
    <submittedName>
        <fullName evidence="5">FERULOYL COA ORTHO-HYDROXYLASE 2</fullName>
    </submittedName>
</protein>
<evidence type="ECO:0000256" key="3">
    <source>
        <dbReference type="ARBA" id="ARBA00023004"/>
    </source>
</evidence>
<dbReference type="PROSITE" id="PS51471">
    <property type="entry name" value="FE2OG_OXY"/>
    <property type="match status" value="1"/>
</dbReference>
<dbReference type="InterPro" id="IPR050295">
    <property type="entry name" value="Plant_2OG-oxidoreductases"/>
</dbReference>
<dbReference type="InterPro" id="IPR044861">
    <property type="entry name" value="IPNS-like_FE2OG_OXY"/>
</dbReference>
<evidence type="ECO:0000256" key="1">
    <source>
        <dbReference type="ARBA" id="ARBA00022723"/>
    </source>
</evidence>
<dbReference type="Pfam" id="PF03171">
    <property type="entry name" value="2OG-FeII_Oxy"/>
    <property type="match status" value="1"/>
</dbReference>
<keyword evidence="6" id="KW-1185">Reference proteome</keyword>
<reference evidence="5" key="1">
    <citation type="submission" date="2022-11" db="EMBL/GenBank/DDBJ databases">
        <authorList>
            <person name="Hyden B.L."/>
            <person name="Feng K."/>
            <person name="Yates T."/>
            <person name="Jawdy S."/>
            <person name="Smart L.B."/>
            <person name="Muchero W."/>
        </authorList>
    </citation>
    <scope>NUCLEOTIDE SEQUENCE</scope>
    <source>
        <tissue evidence="5">Shoot tip</tissue>
    </source>
</reference>
<evidence type="ECO:0000256" key="2">
    <source>
        <dbReference type="ARBA" id="ARBA00022896"/>
    </source>
</evidence>
<dbReference type="GO" id="GO:0031418">
    <property type="term" value="F:L-ascorbic acid binding"/>
    <property type="evidence" value="ECO:0007669"/>
    <property type="project" value="UniProtKB-KW"/>
</dbReference>
<dbReference type="GO" id="GO:0046872">
    <property type="term" value="F:metal ion binding"/>
    <property type="evidence" value="ECO:0007669"/>
    <property type="project" value="UniProtKB-KW"/>
</dbReference>
<proteinExistence type="predicted"/>
<comment type="caution">
    <text evidence="5">The sequence shown here is derived from an EMBL/GenBank/DDBJ whole genome shotgun (WGS) entry which is preliminary data.</text>
</comment>
<dbReference type="Proteomes" id="UP001151752">
    <property type="component" value="Chromosome 8"/>
</dbReference>
<keyword evidence="2" id="KW-0847">Vitamin C</keyword>
<sequence>METSLNSTKESLLLGSKRINLNYYPICPDPELTVGVGRHSDVSTLTVLLQRDIGGLYVRRDNDSWIHVPLANGSIVINVGDALQIMSNGRYMSIEHCVIANGSDNRISVPIFINPRPSDKIFLFLKHCPAERRPCIMKFCTGIMPSISSEKHLMGRKTTDVAKIWCHLF</sequence>
<evidence type="ECO:0000313" key="6">
    <source>
        <dbReference type="Proteomes" id="UP001151752"/>
    </source>
</evidence>